<dbReference type="RefSeq" id="XP_040761704.1">
    <property type="nucleotide sequence ID" value="XM_040902002.1"/>
</dbReference>
<dbReference type="OrthoDB" id="10021397at2759"/>
<dbReference type="Proteomes" id="UP000076871">
    <property type="component" value="Unassembled WGS sequence"/>
</dbReference>
<protein>
    <submittedName>
        <fullName evidence="2">Uncharacterized protein</fullName>
    </submittedName>
</protein>
<dbReference type="InParanoid" id="A0A165D1K1"/>
<keyword evidence="1" id="KW-1133">Transmembrane helix</keyword>
<dbReference type="InterPro" id="IPR036259">
    <property type="entry name" value="MFS_trans_sf"/>
</dbReference>
<dbReference type="STRING" id="1314785.A0A165D1K1"/>
<organism evidence="2 3">
    <name type="scientific">Laetiporus sulphureus 93-53</name>
    <dbReference type="NCBI Taxonomy" id="1314785"/>
    <lineage>
        <taxon>Eukaryota</taxon>
        <taxon>Fungi</taxon>
        <taxon>Dikarya</taxon>
        <taxon>Basidiomycota</taxon>
        <taxon>Agaricomycotina</taxon>
        <taxon>Agaricomycetes</taxon>
        <taxon>Polyporales</taxon>
        <taxon>Laetiporus</taxon>
    </lineage>
</organism>
<name>A0A165D1K1_9APHY</name>
<dbReference type="GeneID" id="63819033"/>
<proteinExistence type="predicted"/>
<keyword evidence="1" id="KW-0472">Membrane</keyword>
<accession>A0A165D1K1</accession>
<reference evidence="2 3" key="1">
    <citation type="journal article" date="2016" name="Mol. Biol. Evol.">
        <title>Comparative Genomics of Early-Diverging Mushroom-Forming Fungi Provides Insights into the Origins of Lignocellulose Decay Capabilities.</title>
        <authorList>
            <person name="Nagy L.G."/>
            <person name="Riley R."/>
            <person name="Tritt A."/>
            <person name="Adam C."/>
            <person name="Daum C."/>
            <person name="Floudas D."/>
            <person name="Sun H."/>
            <person name="Yadav J.S."/>
            <person name="Pangilinan J."/>
            <person name="Larsson K.H."/>
            <person name="Matsuura K."/>
            <person name="Barry K."/>
            <person name="Labutti K."/>
            <person name="Kuo R."/>
            <person name="Ohm R.A."/>
            <person name="Bhattacharya S.S."/>
            <person name="Shirouzu T."/>
            <person name="Yoshinaga Y."/>
            <person name="Martin F.M."/>
            <person name="Grigoriev I.V."/>
            <person name="Hibbett D.S."/>
        </authorList>
    </citation>
    <scope>NUCLEOTIDE SEQUENCE [LARGE SCALE GENOMIC DNA]</scope>
    <source>
        <strain evidence="2 3">93-53</strain>
    </source>
</reference>
<feature type="transmembrane region" description="Helical" evidence="1">
    <location>
        <begin position="20"/>
        <end position="42"/>
    </location>
</feature>
<evidence type="ECO:0000256" key="1">
    <source>
        <dbReference type="SAM" id="Phobius"/>
    </source>
</evidence>
<dbReference type="AlphaFoldDB" id="A0A165D1K1"/>
<dbReference type="Gene3D" id="1.20.1250.20">
    <property type="entry name" value="MFS general substrate transporter like domains"/>
    <property type="match status" value="1"/>
</dbReference>
<gene>
    <name evidence="2" type="ORF">LAESUDRAFT_321176</name>
</gene>
<sequence>MSTLVLGSIPAGFSPTIVQLIIFCAFSGAGGEAIVSFGQIVISDLVTLRERCVQPNLTRWPLPALICWTAQREKYQGIIMSSSHPALRLDPSLAVSWRGSWHLSATFLSNDSRPRSSLDSLSFNAESLRS</sequence>
<keyword evidence="1" id="KW-0812">Transmembrane</keyword>
<keyword evidence="3" id="KW-1185">Reference proteome</keyword>
<evidence type="ECO:0000313" key="3">
    <source>
        <dbReference type="Proteomes" id="UP000076871"/>
    </source>
</evidence>
<evidence type="ECO:0000313" key="2">
    <source>
        <dbReference type="EMBL" id="KZT03964.1"/>
    </source>
</evidence>
<dbReference type="EMBL" id="KV427640">
    <property type="protein sequence ID" value="KZT03964.1"/>
    <property type="molecule type" value="Genomic_DNA"/>
</dbReference>